<dbReference type="GO" id="GO:0005484">
    <property type="term" value="F:SNAP receptor activity"/>
    <property type="evidence" value="ECO:0007669"/>
    <property type="project" value="TreeGrafter"/>
</dbReference>
<evidence type="ECO:0000256" key="1">
    <source>
        <dbReference type="ARBA" id="ARBA00004211"/>
    </source>
</evidence>
<protein>
    <submittedName>
        <fullName evidence="14">Vesicle transport through interaction with t-SNAREs homolog 1B</fullName>
    </submittedName>
</protein>
<dbReference type="Gene3D" id="1.20.5.110">
    <property type="match status" value="1"/>
</dbReference>
<keyword evidence="13" id="KW-1185">Reference proteome</keyword>
<dbReference type="GO" id="GO:0048280">
    <property type="term" value="P:vesicle fusion with Golgi apparatus"/>
    <property type="evidence" value="ECO:0007669"/>
    <property type="project" value="TreeGrafter"/>
</dbReference>
<keyword evidence="4 10" id="KW-0812">Transmembrane</keyword>
<dbReference type="GO" id="GO:0031902">
    <property type="term" value="C:late endosome membrane"/>
    <property type="evidence" value="ECO:0007669"/>
    <property type="project" value="TreeGrafter"/>
</dbReference>
<dbReference type="EnsemblMetazoa" id="MDOA000179-RA">
    <property type="protein sequence ID" value="MDOA000179-PA"/>
    <property type="gene ID" value="MDOA000179"/>
</dbReference>
<evidence type="ECO:0000259" key="11">
    <source>
        <dbReference type="PROSITE" id="PS50192"/>
    </source>
</evidence>
<dbReference type="KEGG" id="mde:101889764"/>
<dbReference type="CDD" id="cd15890">
    <property type="entry name" value="SNARE_Vti1b"/>
    <property type="match status" value="1"/>
</dbReference>
<dbReference type="GO" id="GO:0016236">
    <property type="term" value="P:macroautophagy"/>
    <property type="evidence" value="ECO:0007669"/>
    <property type="project" value="TreeGrafter"/>
</dbReference>
<dbReference type="InterPro" id="IPR000727">
    <property type="entry name" value="T_SNARE_dom"/>
</dbReference>
<keyword evidence="7 9" id="KW-0175">Coiled coil</keyword>
<dbReference type="VEuPathDB" id="VectorBase:MDOA000179"/>
<comment type="subcellular location">
    <subcellularLocation>
        <location evidence="1">Membrane</location>
        <topology evidence="1">Single-pass type IV membrane protein</topology>
    </subcellularLocation>
</comment>
<dbReference type="Proteomes" id="UP001652621">
    <property type="component" value="Unplaced"/>
</dbReference>
<keyword evidence="8 10" id="KW-0472">Membrane</keyword>
<dbReference type="Pfam" id="PF12352">
    <property type="entry name" value="V-SNARE_C"/>
    <property type="match status" value="1"/>
</dbReference>
<keyword evidence="6 10" id="KW-1133">Transmembrane helix</keyword>
<dbReference type="GO" id="GO:0012507">
    <property type="term" value="C:ER to Golgi transport vesicle membrane"/>
    <property type="evidence" value="ECO:0007669"/>
    <property type="project" value="TreeGrafter"/>
</dbReference>
<evidence type="ECO:0000256" key="7">
    <source>
        <dbReference type="ARBA" id="ARBA00023054"/>
    </source>
</evidence>
<dbReference type="GO" id="GO:0031201">
    <property type="term" value="C:SNARE complex"/>
    <property type="evidence" value="ECO:0007669"/>
    <property type="project" value="TreeGrafter"/>
</dbReference>
<evidence type="ECO:0000313" key="12">
    <source>
        <dbReference type="EnsemblMetazoa" id="MDOA000179-PA"/>
    </source>
</evidence>
<reference evidence="14" key="2">
    <citation type="submission" date="2025-04" db="UniProtKB">
        <authorList>
            <consortium name="RefSeq"/>
        </authorList>
    </citation>
    <scope>IDENTIFICATION</scope>
    <source>
        <strain evidence="14">Aabys</strain>
    </source>
</reference>
<dbReference type="PANTHER" id="PTHR21230">
    <property type="entry name" value="VESICLE TRANSPORT V-SNARE PROTEIN VTI1-RELATED"/>
    <property type="match status" value="1"/>
</dbReference>
<accession>A0A1I8M124</accession>
<organism evidence="12">
    <name type="scientific">Musca domestica</name>
    <name type="common">House fly</name>
    <dbReference type="NCBI Taxonomy" id="7370"/>
    <lineage>
        <taxon>Eukaryota</taxon>
        <taxon>Metazoa</taxon>
        <taxon>Ecdysozoa</taxon>
        <taxon>Arthropoda</taxon>
        <taxon>Hexapoda</taxon>
        <taxon>Insecta</taxon>
        <taxon>Pterygota</taxon>
        <taxon>Neoptera</taxon>
        <taxon>Endopterygota</taxon>
        <taxon>Diptera</taxon>
        <taxon>Brachycera</taxon>
        <taxon>Muscomorpha</taxon>
        <taxon>Muscoidea</taxon>
        <taxon>Muscidae</taxon>
        <taxon>Musca</taxon>
    </lineage>
</organism>
<dbReference type="PROSITE" id="PS50192">
    <property type="entry name" value="T_SNARE"/>
    <property type="match status" value="1"/>
</dbReference>
<dbReference type="FunFam" id="1.20.5.110:FF:000002">
    <property type="entry name" value="Vesicle transport through interaction with t-SNAREsB"/>
    <property type="match status" value="1"/>
</dbReference>
<dbReference type="GO" id="GO:1903076">
    <property type="term" value="P:regulation of protein localization to plasma membrane"/>
    <property type="evidence" value="ECO:0007669"/>
    <property type="project" value="TreeGrafter"/>
</dbReference>
<keyword evidence="3" id="KW-0813">Transport</keyword>
<dbReference type="GO" id="GO:0000149">
    <property type="term" value="F:SNARE binding"/>
    <property type="evidence" value="ECO:0007669"/>
    <property type="project" value="TreeGrafter"/>
</dbReference>
<evidence type="ECO:0000256" key="8">
    <source>
        <dbReference type="ARBA" id="ARBA00023136"/>
    </source>
</evidence>
<keyword evidence="5" id="KW-0653">Protein transport</keyword>
<feature type="coiled-coil region" evidence="9">
    <location>
        <begin position="41"/>
        <end position="78"/>
    </location>
</feature>
<evidence type="ECO:0000256" key="9">
    <source>
        <dbReference type="SAM" id="Coils"/>
    </source>
</evidence>
<dbReference type="RefSeq" id="XP_005186288.1">
    <property type="nucleotide sequence ID" value="XM_005186231.3"/>
</dbReference>
<evidence type="ECO:0000313" key="14">
    <source>
        <dbReference type="RefSeq" id="XP_005186288.1"/>
    </source>
</evidence>
<dbReference type="GO" id="GO:0042147">
    <property type="term" value="P:retrograde transport, endosome to Golgi"/>
    <property type="evidence" value="ECO:0007669"/>
    <property type="project" value="TreeGrafter"/>
</dbReference>
<dbReference type="GO" id="GO:0005829">
    <property type="term" value="C:cytosol"/>
    <property type="evidence" value="ECO:0007669"/>
    <property type="project" value="GOC"/>
</dbReference>
<dbReference type="OrthoDB" id="430637at2759"/>
<dbReference type="GO" id="GO:0005789">
    <property type="term" value="C:endoplasmic reticulum membrane"/>
    <property type="evidence" value="ECO:0007669"/>
    <property type="project" value="TreeGrafter"/>
</dbReference>
<gene>
    <name evidence="12" type="primary">101889764</name>
    <name evidence="14" type="synonym">LOC101889764</name>
</gene>
<dbReference type="SMART" id="SM00397">
    <property type="entry name" value="t_SNARE"/>
    <property type="match status" value="1"/>
</dbReference>
<proteinExistence type="inferred from homology"/>
<evidence type="ECO:0000256" key="4">
    <source>
        <dbReference type="ARBA" id="ARBA00022692"/>
    </source>
</evidence>
<evidence type="ECO:0000256" key="2">
    <source>
        <dbReference type="ARBA" id="ARBA00006108"/>
    </source>
</evidence>
<dbReference type="STRING" id="7370.A0A1I8M124"/>
<name>A0A1I8M124_MUSDO</name>
<evidence type="ECO:0000313" key="13">
    <source>
        <dbReference type="Proteomes" id="UP001652621"/>
    </source>
</evidence>
<dbReference type="AlphaFoldDB" id="A0A1I8M124"/>
<dbReference type="GO" id="GO:0006891">
    <property type="term" value="P:intra-Golgi vesicle-mediated transport"/>
    <property type="evidence" value="ECO:0007669"/>
    <property type="project" value="TreeGrafter"/>
</dbReference>
<sequence>MYNNQEQLIRNTYDVIQRTGDSLQRSNQIAYETEQIGTEVLSELGEQRESLLRSSRRLENADDNISQSRKIIRKLQREVLYNKIILILVIIMEIAILIGLVVIKFISK</sequence>
<dbReference type="PANTHER" id="PTHR21230:SF89">
    <property type="entry name" value="VESICLE TRANSPORT THROUGH INTERACTION WITH T-SNARES HOMOLOG 1B"/>
    <property type="match status" value="1"/>
</dbReference>
<dbReference type="VEuPathDB" id="VectorBase:MDOMA2_009808"/>
<feature type="domain" description="T-SNARE coiled-coil homology" evidence="11">
    <location>
        <begin position="13"/>
        <end position="75"/>
    </location>
</feature>
<dbReference type="SUPFAM" id="SSF58038">
    <property type="entry name" value="SNARE fusion complex"/>
    <property type="match status" value="1"/>
</dbReference>
<evidence type="ECO:0000256" key="6">
    <source>
        <dbReference type="ARBA" id="ARBA00022989"/>
    </source>
</evidence>
<evidence type="ECO:0000256" key="10">
    <source>
        <dbReference type="SAM" id="Phobius"/>
    </source>
</evidence>
<dbReference type="eggNOG" id="KOG1666">
    <property type="taxonomic scope" value="Eukaryota"/>
</dbReference>
<comment type="similarity">
    <text evidence="2">Belongs to the VTI1 family.</text>
</comment>
<evidence type="ECO:0000256" key="5">
    <source>
        <dbReference type="ARBA" id="ARBA00022927"/>
    </source>
</evidence>
<feature type="transmembrane region" description="Helical" evidence="10">
    <location>
        <begin position="79"/>
        <end position="106"/>
    </location>
</feature>
<dbReference type="GO" id="GO:0015031">
    <property type="term" value="P:protein transport"/>
    <property type="evidence" value="ECO:0007669"/>
    <property type="project" value="UniProtKB-KW"/>
</dbReference>
<reference evidence="12" key="1">
    <citation type="submission" date="2020-05" db="UniProtKB">
        <authorList>
            <consortium name="EnsemblMetazoa"/>
        </authorList>
    </citation>
    <scope>IDENTIFICATION</scope>
    <source>
        <strain evidence="12">Aabys</strain>
    </source>
</reference>
<evidence type="ECO:0000256" key="3">
    <source>
        <dbReference type="ARBA" id="ARBA00022448"/>
    </source>
</evidence>
<dbReference type="GO" id="GO:0006896">
    <property type="term" value="P:Golgi to vacuole transport"/>
    <property type="evidence" value="ECO:0007669"/>
    <property type="project" value="TreeGrafter"/>
</dbReference>
<dbReference type="GO" id="GO:0005794">
    <property type="term" value="C:Golgi apparatus"/>
    <property type="evidence" value="ECO:0007669"/>
    <property type="project" value="TreeGrafter"/>
</dbReference>